<evidence type="ECO:0000256" key="1">
    <source>
        <dbReference type="ARBA" id="ARBA00023015"/>
    </source>
</evidence>
<dbReference type="Proteomes" id="UP000651728">
    <property type="component" value="Unassembled WGS sequence"/>
</dbReference>
<dbReference type="PANTHER" id="PTHR43537">
    <property type="entry name" value="TRANSCRIPTIONAL REGULATOR, GNTR FAMILY"/>
    <property type="match status" value="1"/>
</dbReference>
<dbReference type="PROSITE" id="PS50949">
    <property type="entry name" value="HTH_GNTR"/>
    <property type="match status" value="1"/>
</dbReference>
<evidence type="ECO:0000256" key="3">
    <source>
        <dbReference type="ARBA" id="ARBA00023163"/>
    </source>
</evidence>
<sequence>MSLGAPPTLSGCPISGTPGPARHGSVWLFRVPAYENSAMSLTEQAIERIRQLIKDGTLPPGARLPPEQDLAAELGLSRNLLREAVRSLVTTRVLEVRRGDGTFVTSLKPELLLEGVGLAVEMMRRDDLLEITEVRRLFEPVATALAATRITAVQLAEVGRHLDAMIAAQDDVELLNHHDDAFHRAVFAATGNQSLCALLGGISGRTLRARVWRGLVVENAAGRTIAEHAAIYRALADGDAPLAQAAALLHVNTTETWLRENLGPSVPGPADEPPR</sequence>
<gene>
    <name evidence="5" type="primary">pdhR_1</name>
    <name evidence="5" type="ORF">Mam01_22890</name>
</gene>
<dbReference type="InterPro" id="IPR036388">
    <property type="entry name" value="WH-like_DNA-bd_sf"/>
</dbReference>
<name>A0ABQ4FBE6_9ACTN</name>
<dbReference type="InterPro" id="IPR011711">
    <property type="entry name" value="GntR_C"/>
</dbReference>
<evidence type="ECO:0000259" key="4">
    <source>
        <dbReference type="PROSITE" id="PS50949"/>
    </source>
</evidence>
<evidence type="ECO:0000313" key="5">
    <source>
        <dbReference type="EMBL" id="GIH32125.1"/>
    </source>
</evidence>
<dbReference type="InterPro" id="IPR036390">
    <property type="entry name" value="WH_DNA-bd_sf"/>
</dbReference>
<keyword evidence="1" id="KW-0805">Transcription regulation</keyword>
<dbReference type="SMART" id="SM00895">
    <property type="entry name" value="FCD"/>
    <property type="match status" value="1"/>
</dbReference>
<dbReference type="PRINTS" id="PR00035">
    <property type="entry name" value="HTHGNTR"/>
</dbReference>
<dbReference type="SUPFAM" id="SSF48008">
    <property type="entry name" value="GntR ligand-binding domain-like"/>
    <property type="match status" value="1"/>
</dbReference>
<feature type="domain" description="HTH gntR-type" evidence="4">
    <location>
        <begin position="39"/>
        <end position="107"/>
    </location>
</feature>
<dbReference type="PANTHER" id="PTHR43537:SF5">
    <property type="entry name" value="UXU OPERON TRANSCRIPTIONAL REGULATOR"/>
    <property type="match status" value="1"/>
</dbReference>
<dbReference type="CDD" id="cd07377">
    <property type="entry name" value="WHTH_GntR"/>
    <property type="match status" value="1"/>
</dbReference>
<dbReference type="InterPro" id="IPR008920">
    <property type="entry name" value="TF_FadR/GntR_C"/>
</dbReference>
<reference evidence="5 6" key="1">
    <citation type="submission" date="2021-01" db="EMBL/GenBank/DDBJ databases">
        <title>Whole genome shotgun sequence of Microbispora amethystogenes NBRC 101907.</title>
        <authorList>
            <person name="Komaki H."/>
            <person name="Tamura T."/>
        </authorList>
    </citation>
    <scope>NUCLEOTIDE SEQUENCE [LARGE SCALE GENOMIC DNA]</scope>
    <source>
        <strain evidence="5 6">NBRC 101907</strain>
    </source>
</reference>
<evidence type="ECO:0000256" key="2">
    <source>
        <dbReference type="ARBA" id="ARBA00023125"/>
    </source>
</evidence>
<comment type="caution">
    <text evidence="5">The sequence shown here is derived from an EMBL/GenBank/DDBJ whole genome shotgun (WGS) entry which is preliminary data.</text>
</comment>
<dbReference type="Pfam" id="PF07729">
    <property type="entry name" value="FCD"/>
    <property type="match status" value="1"/>
</dbReference>
<dbReference type="SUPFAM" id="SSF46785">
    <property type="entry name" value="Winged helix' DNA-binding domain"/>
    <property type="match status" value="1"/>
</dbReference>
<organism evidence="5 6">
    <name type="scientific">Microbispora amethystogenes</name>
    <dbReference type="NCBI Taxonomy" id="1427754"/>
    <lineage>
        <taxon>Bacteria</taxon>
        <taxon>Bacillati</taxon>
        <taxon>Actinomycetota</taxon>
        <taxon>Actinomycetes</taxon>
        <taxon>Streptosporangiales</taxon>
        <taxon>Streptosporangiaceae</taxon>
        <taxon>Microbispora</taxon>
    </lineage>
</organism>
<proteinExistence type="predicted"/>
<keyword evidence="3" id="KW-0804">Transcription</keyword>
<accession>A0ABQ4FBE6</accession>
<dbReference type="Pfam" id="PF00392">
    <property type="entry name" value="GntR"/>
    <property type="match status" value="1"/>
</dbReference>
<dbReference type="InterPro" id="IPR000524">
    <property type="entry name" value="Tscrpt_reg_HTH_GntR"/>
</dbReference>
<dbReference type="EMBL" id="BOOB01000015">
    <property type="protein sequence ID" value="GIH32125.1"/>
    <property type="molecule type" value="Genomic_DNA"/>
</dbReference>
<keyword evidence="2" id="KW-0238">DNA-binding</keyword>
<keyword evidence="6" id="KW-1185">Reference proteome</keyword>
<evidence type="ECO:0000313" key="6">
    <source>
        <dbReference type="Proteomes" id="UP000651728"/>
    </source>
</evidence>
<dbReference type="SMART" id="SM00345">
    <property type="entry name" value="HTH_GNTR"/>
    <property type="match status" value="1"/>
</dbReference>
<dbReference type="Gene3D" id="1.10.10.10">
    <property type="entry name" value="Winged helix-like DNA-binding domain superfamily/Winged helix DNA-binding domain"/>
    <property type="match status" value="1"/>
</dbReference>
<protein>
    <submittedName>
        <fullName evidence="5">GntR family transcriptional regulator</fullName>
    </submittedName>
</protein>
<dbReference type="Gene3D" id="1.20.120.530">
    <property type="entry name" value="GntR ligand-binding domain-like"/>
    <property type="match status" value="1"/>
</dbReference>